<feature type="transmembrane region" description="Helical" evidence="2">
    <location>
        <begin position="357"/>
        <end position="377"/>
    </location>
</feature>
<accession>A0ABP9CIA8</accession>
<keyword evidence="4" id="KW-1185">Reference proteome</keyword>
<dbReference type="Proteomes" id="UP001501265">
    <property type="component" value="Unassembled WGS sequence"/>
</dbReference>
<keyword evidence="2" id="KW-0812">Transmembrane</keyword>
<feature type="transmembrane region" description="Helical" evidence="2">
    <location>
        <begin position="318"/>
        <end position="337"/>
    </location>
</feature>
<feature type="compositionally biased region" description="Pro residues" evidence="1">
    <location>
        <begin position="127"/>
        <end position="148"/>
    </location>
</feature>
<feature type="compositionally biased region" description="Low complexity" evidence="1">
    <location>
        <begin position="81"/>
        <end position="90"/>
    </location>
</feature>
<protein>
    <submittedName>
        <fullName evidence="3">Membrane protein</fullName>
    </submittedName>
</protein>
<dbReference type="RefSeq" id="WP_345621594.1">
    <property type="nucleotide sequence ID" value="NZ_BAABIG010000043.1"/>
</dbReference>
<evidence type="ECO:0000313" key="3">
    <source>
        <dbReference type="EMBL" id="GAA4808200.1"/>
    </source>
</evidence>
<evidence type="ECO:0000256" key="1">
    <source>
        <dbReference type="SAM" id="MobiDB-lite"/>
    </source>
</evidence>
<evidence type="ECO:0000313" key="4">
    <source>
        <dbReference type="Proteomes" id="UP001501265"/>
    </source>
</evidence>
<name>A0ABP9CIA8_9ACTN</name>
<reference evidence="4" key="1">
    <citation type="journal article" date="2019" name="Int. J. Syst. Evol. Microbiol.">
        <title>The Global Catalogue of Microorganisms (GCM) 10K type strain sequencing project: providing services to taxonomists for standard genome sequencing and annotation.</title>
        <authorList>
            <consortium name="The Broad Institute Genomics Platform"/>
            <consortium name="The Broad Institute Genome Sequencing Center for Infectious Disease"/>
            <person name="Wu L."/>
            <person name="Ma J."/>
        </authorList>
    </citation>
    <scope>NUCLEOTIDE SEQUENCE [LARGE SCALE GENOMIC DNA]</scope>
    <source>
        <strain evidence="4">JCM 18081</strain>
    </source>
</reference>
<sequence length="384" mass="40561">MGIESDQVVYEYLSRVGDVAHQRQLPSGDRMRLVAQLRNEIDRRRSKTVVDSPAAVRRILDRIGSPDEVVGAVGGTPAPAPWEAAATVPVRPDSTAPGKGRDKGRDEERDNGRDTERRKGLRRVVPRPRPAGPPPAAPEAAPPAPPTGPHLAPAHEQGTGAAGPRPDWWQADTGPFGGGDSVPGFVGGVEIPELLKPPPRPGTEQAPEQAPEKEPAPAAAEQPAEPPVRAGLLATLRKAGRTGKADAPARPAAAAAEPVVAVRRLPRLWPEGGRPNPLLLLAALLLVAGAVLGNLLPLALGWLLAFLSRRLTPAQAKWAVLGLPGTAVAAGLVWLWGRTEGRWGDPIAEGHMNDALAQTWPWVLRGAAVASALYLLWRARRLSG</sequence>
<feature type="compositionally biased region" description="Basic and acidic residues" evidence="1">
    <location>
        <begin position="99"/>
        <end position="118"/>
    </location>
</feature>
<comment type="caution">
    <text evidence="3">The sequence shown here is derived from an EMBL/GenBank/DDBJ whole genome shotgun (WGS) entry which is preliminary data.</text>
</comment>
<proteinExistence type="predicted"/>
<keyword evidence="2" id="KW-1133">Transmembrane helix</keyword>
<organism evidence="3 4">
    <name type="scientific">Streptomyces ziwulingensis</name>
    <dbReference type="NCBI Taxonomy" id="1045501"/>
    <lineage>
        <taxon>Bacteria</taxon>
        <taxon>Bacillati</taxon>
        <taxon>Actinomycetota</taxon>
        <taxon>Actinomycetes</taxon>
        <taxon>Kitasatosporales</taxon>
        <taxon>Streptomycetaceae</taxon>
        <taxon>Streptomyces</taxon>
    </lineage>
</organism>
<dbReference type="EMBL" id="BAABIG010000043">
    <property type="protein sequence ID" value="GAA4808200.1"/>
    <property type="molecule type" value="Genomic_DNA"/>
</dbReference>
<gene>
    <name evidence="3" type="ORF">GCM10023220_43230</name>
</gene>
<evidence type="ECO:0000256" key="2">
    <source>
        <dbReference type="SAM" id="Phobius"/>
    </source>
</evidence>
<keyword evidence="2" id="KW-0472">Membrane</keyword>
<feature type="compositionally biased region" description="Gly residues" evidence="1">
    <location>
        <begin position="175"/>
        <end position="187"/>
    </location>
</feature>
<feature type="region of interest" description="Disordered" evidence="1">
    <location>
        <begin position="67"/>
        <end position="227"/>
    </location>
</feature>
<feature type="transmembrane region" description="Helical" evidence="2">
    <location>
        <begin position="278"/>
        <end position="306"/>
    </location>
</feature>